<keyword evidence="1" id="KW-0808">Transferase</keyword>
<accession>A0AA42TRT2</accession>
<dbReference type="InterPro" id="IPR050509">
    <property type="entry name" value="CoA-transferase_III"/>
</dbReference>
<gene>
    <name evidence="1" type="ORF">N5D63_24910</name>
</gene>
<dbReference type="EMBL" id="JAOCEK010000037">
    <property type="protein sequence ID" value="MDH1337382.1"/>
    <property type="molecule type" value="Genomic_DNA"/>
</dbReference>
<sequence length="258" mass="27280">MNAPLSDVRILEMEGIGPVPWAGMMLQGMGAKVIRVMRPTPADMGIARQQQFELQNHGKQLVHADLKTEAGRDIVLKLLASSDILLEGMRPGVMERLGLGPGICHAHNPSLVYGSMTGWGQSGPLAQTVGHDINYIATSGVLHAIGRADGVPTVPLNLIGDFGAGGMLLIAGVLAALTRARGTGQGCVVDAAMVDGALAMLAPILGRWQAGQWRVSFAWKLTLKPACGQRMGGLTRITCVWSMTQGKRSGYSTIQHQA</sequence>
<proteinExistence type="predicted"/>
<dbReference type="SUPFAM" id="SSF89796">
    <property type="entry name" value="CoA-transferase family III (CaiB/BaiF)"/>
    <property type="match status" value="1"/>
</dbReference>
<reference evidence="1" key="1">
    <citation type="submission" date="2022-09" db="EMBL/GenBank/DDBJ databases">
        <title>Intensive care unit water sources are persistently colonized with multi-drug resistant bacteria and are the site of extensive horizontal gene transfer of antibiotic resistance genes.</title>
        <authorList>
            <person name="Diorio-Toth L."/>
        </authorList>
    </citation>
    <scope>NUCLEOTIDE SEQUENCE</scope>
    <source>
        <strain evidence="1">GD03832</strain>
    </source>
</reference>
<dbReference type="Gene3D" id="3.40.50.10540">
    <property type="entry name" value="Crotonobetainyl-coa:carnitine coa-transferase, domain 1"/>
    <property type="match status" value="1"/>
</dbReference>
<dbReference type="PANTHER" id="PTHR48228">
    <property type="entry name" value="SUCCINYL-COA--D-CITRAMALATE COA-TRANSFERASE"/>
    <property type="match status" value="1"/>
</dbReference>
<dbReference type="InterPro" id="IPR003673">
    <property type="entry name" value="CoA-Trfase_fam_III"/>
</dbReference>
<dbReference type="RefSeq" id="WP_280009567.1">
    <property type="nucleotide sequence ID" value="NZ_JAOCEK010000037.1"/>
</dbReference>
<protein>
    <submittedName>
        <fullName evidence="1">CoA transferase</fullName>
    </submittedName>
</protein>
<dbReference type="AlphaFoldDB" id="A0AA42TRT2"/>
<dbReference type="PANTHER" id="PTHR48228:SF5">
    <property type="entry name" value="ALPHA-METHYLACYL-COA RACEMASE"/>
    <property type="match status" value="1"/>
</dbReference>
<dbReference type="GO" id="GO:0016740">
    <property type="term" value="F:transferase activity"/>
    <property type="evidence" value="ECO:0007669"/>
    <property type="project" value="UniProtKB-KW"/>
</dbReference>
<dbReference type="Proteomes" id="UP001161065">
    <property type="component" value="Unassembled WGS sequence"/>
</dbReference>
<dbReference type="InterPro" id="IPR023606">
    <property type="entry name" value="CoA-Trfase_III_dom_1_sf"/>
</dbReference>
<organism evidence="1 2">
    <name type="scientific">Comamonas thiooxydans</name>
    <dbReference type="NCBI Taxonomy" id="363952"/>
    <lineage>
        <taxon>Bacteria</taxon>
        <taxon>Pseudomonadati</taxon>
        <taxon>Pseudomonadota</taxon>
        <taxon>Betaproteobacteria</taxon>
        <taxon>Burkholderiales</taxon>
        <taxon>Comamonadaceae</taxon>
        <taxon>Comamonas</taxon>
    </lineage>
</organism>
<evidence type="ECO:0000313" key="1">
    <source>
        <dbReference type="EMBL" id="MDH1337382.1"/>
    </source>
</evidence>
<comment type="caution">
    <text evidence="1">The sequence shown here is derived from an EMBL/GenBank/DDBJ whole genome shotgun (WGS) entry which is preliminary data.</text>
</comment>
<dbReference type="Pfam" id="PF02515">
    <property type="entry name" value="CoA_transf_3"/>
    <property type="match status" value="1"/>
</dbReference>
<name>A0AA42TRT2_9BURK</name>
<evidence type="ECO:0000313" key="2">
    <source>
        <dbReference type="Proteomes" id="UP001161065"/>
    </source>
</evidence>